<evidence type="ECO:0000256" key="2">
    <source>
        <dbReference type="SAM" id="MobiDB-lite"/>
    </source>
</evidence>
<dbReference type="InterPro" id="IPR036420">
    <property type="entry name" value="BRCT_dom_sf"/>
</dbReference>
<dbReference type="SMART" id="SM00292">
    <property type="entry name" value="BRCT"/>
    <property type="match status" value="2"/>
</dbReference>
<name>Q53NJ1_ORYSJ</name>
<feature type="region of interest" description="Disordered" evidence="2">
    <location>
        <begin position="773"/>
        <end position="794"/>
    </location>
</feature>
<dbReference type="FunFam" id="3.40.50.10190:FF:000057">
    <property type="entry name" value="Transcription coactivator"/>
    <property type="match status" value="1"/>
</dbReference>
<reference evidence="5" key="2">
    <citation type="journal article" date="2008" name="Nucleic Acids Res.">
        <title>The rice annotation project database (RAP-DB): 2008 update.</title>
        <authorList>
            <consortium name="The rice annotation project (RAP)"/>
        </authorList>
    </citation>
    <scope>GENOME REANNOTATION</scope>
    <source>
        <strain evidence="5">cv. Nipponbare</strain>
    </source>
</reference>
<feature type="domain" description="BRCT" evidence="3">
    <location>
        <begin position="143"/>
        <end position="227"/>
    </location>
</feature>
<dbReference type="Pfam" id="PF00533">
    <property type="entry name" value="BRCT"/>
    <property type="match status" value="1"/>
</dbReference>
<dbReference type="Gene3D" id="3.40.50.10190">
    <property type="entry name" value="BRCT domain"/>
    <property type="match status" value="4"/>
</dbReference>
<feature type="domain" description="BRCT" evidence="3">
    <location>
        <begin position="518"/>
        <end position="586"/>
    </location>
</feature>
<proteinExistence type="predicted"/>
<dbReference type="FunFam" id="3.40.50.10190:FF:000061">
    <property type="entry name" value="Transcription coactivator"/>
    <property type="match status" value="1"/>
</dbReference>
<feature type="region of interest" description="Disordered" evidence="2">
    <location>
        <begin position="685"/>
        <end position="724"/>
    </location>
</feature>
<dbReference type="InterPro" id="IPR001357">
    <property type="entry name" value="BRCT_dom"/>
</dbReference>
<reference evidence="5" key="1">
    <citation type="journal article" date="2005" name="Nature">
        <title>The map-based sequence of the rice genome.</title>
        <authorList>
            <consortium name="International rice genome sequencing project (IRGSP)"/>
            <person name="Matsumoto T."/>
            <person name="Wu J."/>
            <person name="Kanamori H."/>
            <person name="Katayose Y."/>
            <person name="Fujisawa M."/>
            <person name="Namiki N."/>
            <person name="Mizuno H."/>
            <person name="Yamamoto K."/>
            <person name="Antonio B.A."/>
            <person name="Baba T."/>
            <person name="Sakata K."/>
            <person name="Nagamura Y."/>
            <person name="Aoki H."/>
            <person name="Arikawa K."/>
            <person name="Arita K."/>
            <person name="Bito T."/>
            <person name="Chiden Y."/>
            <person name="Fujitsuka N."/>
            <person name="Fukunaka R."/>
            <person name="Hamada M."/>
            <person name="Harada C."/>
            <person name="Hayashi A."/>
            <person name="Hijishita S."/>
            <person name="Honda M."/>
            <person name="Hosokawa S."/>
            <person name="Ichikawa Y."/>
            <person name="Idonuma A."/>
            <person name="Iijima M."/>
            <person name="Ikeda M."/>
            <person name="Ikeno M."/>
            <person name="Ito K."/>
            <person name="Ito S."/>
            <person name="Ito T."/>
            <person name="Ito Y."/>
            <person name="Ito Y."/>
            <person name="Iwabuchi A."/>
            <person name="Kamiya K."/>
            <person name="Karasawa W."/>
            <person name="Kurita K."/>
            <person name="Katagiri S."/>
            <person name="Kikuta A."/>
            <person name="Kobayashi H."/>
            <person name="Kobayashi N."/>
            <person name="Machita K."/>
            <person name="Maehara T."/>
            <person name="Masukawa M."/>
            <person name="Mizubayashi T."/>
            <person name="Mukai Y."/>
            <person name="Nagasaki H."/>
            <person name="Nagata Y."/>
            <person name="Naito S."/>
            <person name="Nakashima M."/>
            <person name="Nakama Y."/>
            <person name="Nakamichi Y."/>
            <person name="Nakamura M."/>
            <person name="Meguro A."/>
            <person name="Negishi M."/>
            <person name="Ohta I."/>
            <person name="Ohta T."/>
            <person name="Okamoto M."/>
            <person name="Ono N."/>
            <person name="Saji S."/>
            <person name="Sakaguchi M."/>
            <person name="Sakai K."/>
            <person name="Shibata M."/>
            <person name="Shimokawa T."/>
            <person name="Song J."/>
            <person name="Takazaki Y."/>
            <person name="Terasawa K."/>
            <person name="Tsugane M."/>
            <person name="Tsuji K."/>
            <person name="Ueda S."/>
            <person name="Waki K."/>
            <person name="Yamagata H."/>
            <person name="Yamamoto M."/>
            <person name="Yamamoto S."/>
            <person name="Yamane H."/>
            <person name="Yoshiki S."/>
            <person name="Yoshihara R."/>
            <person name="Yukawa K."/>
            <person name="Zhong H."/>
            <person name="Yano M."/>
            <person name="Yuan Q."/>
            <person name="Ouyang S."/>
            <person name="Liu J."/>
            <person name="Jones K.M."/>
            <person name="Gansberger K."/>
            <person name="Moffat K."/>
            <person name="Hill J."/>
            <person name="Bera J."/>
            <person name="Fadrosh D."/>
            <person name="Jin S."/>
            <person name="Johri S."/>
            <person name="Kim M."/>
            <person name="Overton L."/>
            <person name="Reardon M."/>
            <person name="Tsitrin T."/>
            <person name="Vuong H."/>
            <person name="Weaver B."/>
            <person name="Ciecko A."/>
            <person name="Tallon L."/>
            <person name="Jackson J."/>
            <person name="Pai G."/>
            <person name="Aken S.V."/>
            <person name="Utterback T."/>
            <person name="Reidmuller S."/>
            <person name="Feldblyum T."/>
            <person name="Hsiao J."/>
            <person name="Zismann V."/>
            <person name="Iobst S."/>
            <person name="de Vazeille A.R."/>
            <person name="Buell C.R."/>
            <person name="Ying K."/>
            <person name="Li Y."/>
            <person name="Lu T."/>
            <person name="Huang Y."/>
            <person name="Zhao Q."/>
            <person name="Feng Q."/>
            <person name="Zhang L."/>
            <person name="Zhu J."/>
            <person name="Weng Q."/>
            <person name="Mu J."/>
            <person name="Lu Y."/>
            <person name="Fan D."/>
            <person name="Liu Y."/>
            <person name="Guan J."/>
            <person name="Zhang Y."/>
            <person name="Yu S."/>
            <person name="Liu X."/>
            <person name="Zhang Y."/>
            <person name="Hong G."/>
            <person name="Han B."/>
            <person name="Choisne N."/>
            <person name="Demange N."/>
            <person name="Orjeda G."/>
            <person name="Samain S."/>
            <person name="Cattolico L."/>
            <person name="Pelletier E."/>
            <person name="Couloux A."/>
            <person name="Segurens B."/>
            <person name="Wincker P."/>
            <person name="D'Hont A."/>
            <person name="Scarpelli C."/>
            <person name="Weissenbach J."/>
            <person name="Salanoubat M."/>
            <person name="Quetier F."/>
            <person name="Yu Y."/>
            <person name="Kim H.R."/>
            <person name="Rambo T."/>
            <person name="Currie J."/>
            <person name="Collura K."/>
            <person name="Luo M."/>
            <person name="Yang T."/>
            <person name="Ammiraju J.S.S."/>
            <person name="Engler F."/>
            <person name="Soderlund C."/>
            <person name="Wing R.A."/>
            <person name="Palmer L.E."/>
            <person name="de la Bastide M."/>
            <person name="Spiegel L."/>
            <person name="Nascimento L."/>
            <person name="Zutavern T."/>
            <person name="O'Shaughnessy A."/>
            <person name="Dike S."/>
            <person name="Dedhia N."/>
            <person name="Preston R."/>
            <person name="Balija V."/>
            <person name="McCombie W.R."/>
            <person name="Chow T."/>
            <person name="Chen H."/>
            <person name="Chung M."/>
            <person name="Chen C."/>
            <person name="Shaw J."/>
            <person name="Wu H."/>
            <person name="Hsiao K."/>
            <person name="Chao Y."/>
            <person name="Chu M."/>
            <person name="Cheng C."/>
            <person name="Hour A."/>
            <person name="Lee P."/>
            <person name="Lin S."/>
            <person name="Lin Y."/>
            <person name="Liou J."/>
            <person name="Liu S."/>
            <person name="Hsing Y."/>
            <person name="Raghuvanshi S."/>
            <person name="Mohanty A."/>
            <person name="Bharti A.K."/>
            <person name="Gaur A."/>
            <person name="Gupta V."/>
            <person name="Kumar D."/>
            <person name="Ravi V."/>
            <person name="Vij S."/>
            <person name="Kapur A."/>
            <person name="Khurana P."/>
            <person name="Khurana P."/>
            <person name="Khurana J.P."/>
            <person name="Tyagi A.K."/>
            <person name="Gaikwad K."/>
            <person name="Singh A."/>
            <person name="Dalal V."/>
            <person name="Srivastava S."/>
            <person name="Dixit A."/>
            <person name="Pal A.K."/>
            <person name="Ghazi I.A."/>
            <person name="Yadav M."/>
            <person name="Pandit A."/>
            <person name="Bhargava A."/>
            <person name="Sureshbabu K."/>
            <person name="Batra K."/>
            <person name="Sharma T.R."/>
            <person name="Mohapatra T."/>
            <person name="Singh N.K."/>
            <person name="Messing J."/>
            <person name="Nelson A.B."/>
            <person name="Fuks G."/>
            <person name="Kavchok S."/>
            <person name="Keizer G."/>
            <person name="Linton E."/>
            <person name="Llaca V."/>
            <person name="Song R."/>
            <person name="Tanyolac B."/>
            <person name="Young S."/>
            <person name="Ho-Il K."/>
            <person name="Hahn J.H."/>
            <person name="Sangsakoo G."/>
            <person name="Vanavichit A."/>
            <person name="de Mattos Luiz.A.T."/>
            <person name="Zimmer P.D."/>
            <person name="Malone G."/>
            <person name="Dellagostin O."/>
            <person name="de Oliveira A.C."/>
            <person name="Bevan M."/>
            <person name="Bancroft I."/>
            <person name="Minx P."/>
            <person name="Cordum H."/>
            <person name="Wilson R."/>
            <person name="Cheng Z."/>
            <person name="Jin W."/>
            <person name="Jiang J."/>
            <person name="Leong S.A."/>
            <person name="Iwama H."/>
            <person name="Gojobori T."/>
            <person name="Itoh T."/>
            <person name="Niimura Y."/>
            <person name="Fujii Y."/>
            <person name="Habara T."/>
            <person name="Sakai H."/>
            <person name="Sato Y."/>
            <person name="Wilson G."/>
            <person name="Kumar K."/>
            <person name="McCouch S."/>
            <person name="Juretic N."/>
            <person name="Hoen D."/>
            <person name="Wright S."/>
            <person name="Bruskiewich R."/>
            <person name="Bureau T."/>
            <person name="Miyao A."/>
            <person name="Hirochika H."/>
            <person name="Nishikawa T."/>
            <person name="Kadowaki K."/>
            <person name="Sugiura M."/>
            <person name="Burr B."/>
            <person name="Sasaki T."/>
        </authorList>
    </citation>
    <scope>NUCLEOTIDE SEQUENCE [LARGE SCALE GENOMIC DNA]</scope>
    <source>
        <strain evidence="5">cv. Nipponbare</strain>
    </source>
</reference>
<evidence type="ECO:0000313" key="4">
    <source>
        <dbReference type="EMBL" id="AAX95221.1"/>
    </source>
</evidence>
<dbReference type="Proteomes" id="UP000000763">
    <property type="component" value="Chromosome 11"/>
</dbReference>
<dbReference type="PROSITE" id="PS50172">
    <property type="entry name" value="BRCT"/>
    <property type="match status" value="4"/>
</dbReference>
<feature type="domain" description="BRCT" evidence="3">
    <location>
        <begin position="254"/>
        <end position="280"/>
    </location>
</feature>
<dbReference type="CDD" id="cd00027">
    <property type="entry name" value="BRCT"/>
    <property type="match status" value="2"/>
</dbReference>
<evidence type="ECO:0000256" key="1">
    <source>
        <dbReference type="ARBA" id="ARBA00022737"/>
    </source>
</evidence>
<protein>
    <submittedName>
        <fullName evidence="4">BRCA1 C Terminus (BRCT) domain, putative</fullName>
    </submittedName>
</protein>
<evidence type="ECO:0000313" key="5">
    <source>
        <dbReference type="Proteomes" id="UP000000763"/>
    </source>
</evidence>
<feature type="compositionally biased region" description="Polar residues" evidence="2">
    <location>
        <begin position="773"/>
        <end position="785"/>
    </location>
</feature>
<feature type="compositionally biased region" description="Polar residues" evidence="2">
    <location>
        <begin position="489"/>
        <end position="499"/>
    </location>
</feature>
<dbReference type="PANTHER" id="PTHR13561:SF20">
    <property type="entry name" value="DNA TOPOISOMERASE 2-BINDING PROTEIN 1"/>
    <property type="match status" value="1"/>
</dbReference>
<organism evidence="4 5">
    <name type="scientific">Oryza sativa subsp. japonica</name>
    <name type="common">Rice</name>
    <dbReference type="NCBI Taxonomy" id="39947"/>
    <lineage>
        <taxon>Eukaryota</taxon>
        <taxon>Viridiplantae</taxon>
        <taxon>Streptophyta</taxon>
        <taxon>Embryophyta</taxon>
        <taxon>Tracheophyta</taxon>
        <taxon>Spermatophyta</taxon>
        <taxon>Magnoliopsida</taxon>
        <taxon>Liliopsida</taxon>
        <taxon>Poales</taxon>
        <taxon>Poaceae</taxon>
        <taxon>BOP clade</taxon>
        <taxon>Oryzoideae</taxon>
        <taxon>Oryzeae</taxon>
        <taxon>Oryzinae</taxon>
        <taxon>Oryza</taxon>
        <taxon>Oryza sativa</taxon>
    </lineage>
</organism>
<feature type="compositionally biased region" description="Basic and acidic residues" evidence="2">
    <location>
        <begin position="475"/>
        <end position="488"/>
    </location>
</feature>
<dbReference type="EMBL" id="AC134046">
    <property type="protein sequence ID" value="AAX95221.1"/>
    <property type="molecule type" value="Genomic_DNA"/>
</dbReference>
<dbReference type="SUPFAM" id="SSF52113">
    <property type="entry name" value="BRCT domain"/>
    <property type="match status" value="4"/>
</dbReference>
<dbReference type="PANTHER" id="PTHR13561">
    <property type="entry name" value="DNA REPLICATION REGULATOR DPB11-RELATED"/>
    <property type="match status" value="1"/>
</dbReference>
<keyword evidence="1" id="KW-0677">Repeat</keyword>
<feature type="region of interest" description="Disordered" evidence="2">
    <location>
        <begin position="475"/>
        <end position="499"/>
    </location>
</feature>
<gene>
    <name evidence="4" type="ordered locus">LOC_Os11g08660</name>
</gene>
<dbReference type="AlphaFoldDB" id="Q53NJ1"/>
<accession>Q53NJ1</accession>
<sequence>MTPSHGAAAAAASSSAGAGRRAATFAGASVFLSRSLVAPEVYDAVHDALRLNGAEVFLCADPARTGPLDFHVISSSSHERFADLRAKGCNLLDWLRFSWLTVLIALKLVGLELSYNRGPQCILSCAKEHRFLPKQGYTCCLAMDGVKILCSGFEKDEKAKIEQLVTAMGGTLQNKAYTDANFVIAKDVLAAKYKWAVNTLKKPIVSRNWLEQCWIEHRVVPHEPYRIPPFSGLNICITKLNVGDKYVVAQKWGNIHIVVPKWIDQSVARKVCLDESAYLVCQNSTNINGVKHSLKEQHNPEISSASFQPVPTTSVDDSVSTSQYVPASFDDASKICSTDIGAPSFQETKELQVDSHVAEDSEAEDDDLYLSNCRISLVGFEEKESSREKKEVRRLAAWGVINVVKATWLEDCNKAKKEVKVSPSYVANELLAKEFSCAVMEKTVMRETKAAKNSGGIFHIPTVNDLHDKQLGNDLSSERKSARGKHETMNSNRTATKSAISSQQNGVASTSEYHPKFQRAQVVDWVREGGGIMVDDAQSTVVDFIIESHGQNSMLRDSSHSTAVSTHWIRSCLEEGCFQDVGSHPIFSPLCCRIPFPGFEDFRFCVSQYEEKDRLLLKNLCFILGSKFTEKATKKVTHLICKFASGPKYEAYYSRGIPTITAEWLFECVRQNKLISVRLAGNASVNEEPNDPGVSKRRRLSEFGKANDTSGNIGRTEELQDSTPVPDVADAIEDLLVQSSKIFAPDDSVLNQDQENTHSFGISRHWLNMPQKLHSTPDTKVQSGNSATTSAAPPAAATAYYPFSETQTESQVVGYEEDLTGRQKIIDRVRSQSINVTPAAEMSSDT</sequence>
<dbReference type="Pfam" id="PF12738">
    <property type="entry name" value="PTCB-BRCT"/>
    <property type="match status" value="1"/>
</dbReference>
<feature type="domain" description="BRCT" evidence="3">
    <location>
        <begin position="599"/>
        <end position="675"/>
    </location>
</feature>
<evidence type="ECO:0000259" key="3">
    <source>
        <dbReference type="PROSITE" id="PS50172"/>
    </source>
</evidence>